<feature type="signal peptide" evidence="1">
    <location>
        <begin position="1"/>
        <end position="20"/>
    </location>
</feature>
<protein>
    <recommendedName>
        <fullName evidence="4">Thioredoxin-like fold domain-containing protein</fullName>
    </recommendedName>
</protein>
<dbReference type="Proteomes" id="UP000505077">
    <property type="component" value="Unassembled WGS sequence"/>
</dbReference>
<dbReference type="AlphaFoldDB" id="A0A6L2R4F8"/>
<proteinExistence type="predicted"/>
<feature type="chain" id="PRO_5026711240" description="Thioredoxin-like fold domain-containing protein" evidence="1">
    <location>
        <begin position="21"/>
        <end position="293"/>
    </location>
</feature>
<organism evidence="2 3">
    <name type="scientific">Candidatus Desulfovibrio kirbyi</name>
    <dbReference type="NCBI Taxonomy" id="2696086"/>
    <lineage>
        <taxon>Bacteria</taxon>
        <taxon>Pseudomonadati</taxon>
        <taxon>Thermodesulfobacteriota</taxon>
        <taxon>Desulfovibrionia</taxon>
        <taxon>Desulfovibrionales</taxon>
        <taxon>Desulfovibrionaceae</taxon>
        <taxon>Desulfovibrio</taxon>
    </lineage>
</organism>
<comment type="caution">
    <text evidence="2">The sequence shown here is derived from an EMBL/GenBank/DDBJ whole genome shotgun (WGS) entry which is preliminary data.</text>
</comment>
<evidence type="ECO:0000313" key="3">
    <source>
        <dbReference type="Proteomes" id="UP000505077"/>
    </source>
</evidence>
<sequence length="293" mass="32176">MRWRMRCHLLQTAIVGVCLAGCLTGCGASNAGQPMGKENVGASAAPAYSTVAGKGANAFNPYMRERLPNVRGHSVAGAQMLQQMGASVQRIEKEATHRTHWRQELYPVVFGDPKAPHEILVLLDFASPQSEAVWQAVVEAGHSLTPAQAKIVIFGKNREIYGTDLMGLAIWLTYSRQGQAMPFLSHALSRWNAVKAGQKRARGSAAPFRNEYDATVHASDYPIHYEYLKKLRPPVPLYDEADLSRQFYDAGNVNMYQAMQISVYYNVSALPAVIVDGRVLASVSARTVLDGLR</sequence>
<keyword evidence="1" id="KW-0732">Signal</keyword>
<gene>
    <name evidence="2" type="ORF">ZNDK_0222</name>
</gene>
<evidence type="ECO:0000313" key="2">
    <source>
        <dbReference type="EMBL" id="GFH62451.1"/>
    </source>
</evidence>
<accession>A0A6L2R4F8</accession>
<evidence type="ECO:0008006" key="4">
    <source>
        <dbReference type="Google" id="ProtNLM"/>
    </source>
</evidence>
<evidence type="ECO:0000256" key="1">
    <source>
        <dbReference type="SAM" id="SignalP"/>
    </source>
</evidence>
<reference evidence="2 3" key="1">
    <citation type="journal article" date="2020" name="ISME J.">
        <title>Parallel Reductive Genome Evolution in Desulfovibrio Ectosymbionts Independently Acquired by Trichonympha Protists in the Termite Gut.</title>
        <authorList>
            <person name="Takeuchi M."/>
            <person name="Kuwahara H."/>
            <person name="Murakami T."/>
            <person name="Takahashi K."/>
            <person name="Kajitani R."/>
            <person name="Toyoda A."/>
            <person name="Itoh T."/>
            <person name="Ohkuma M."/>
            <person name="Hongoh Y."/>
        </authorList>
    </citation>
    <scope>NUCLEOTIDE SEQUENCE [LARGE SCALE GENOMIC DNA]</scope>
    <source>
        <strain evidence="2">ZnDsv-02</strain>
    </source>
</reference>
<name>A0A6L2R4F8_9BACT</name>
<dbReference type="EMBL" id="BLLL01000002">
    <property type="protein sequence ID" value="GFH62451.1"/>
    <property type="molecule type" value="Genomic_DNA"/>
</dbReference>